<sequence>MAAERYDLQHLSNIFRCLFIDALDPTHCITTMAWTLPSTYREYRRQRLVHGPSPPTSVAAPSSSAELAPFKQQAVALEKMLLAEAQDARAEACRLAKHAAGLVERKLEMRRAAARTLQRWIRRHVLRHRAARQLAVWWQRQHRQNRSSWRLPTTDNTSSREVSCTEKAPPQAVTSPASSTGAYRTTDRPLRDCHQSPRMIKQPLSSVPTSRQDDPLISLDGEPPIQRTSPRQSVETSGSQDVRLTVPSGLVVELLALRGLGLPSSSHALTAEVQFLHHATVRATLQSTTLDAHESALEWTVENVLSLAEAPLALAEWRCRVQVFRHDAQDKVKCIGQVNVPADLLESPLAHEYALTRWFPLEKTVPGELVRGDLRIAFQYKVAQEASTQPSPPRQESTSTSTSTTEGPSPSKLAKLKARQKPQTSNSRGADETRGSTRSISALASPTQSRSPPRSNNQPPAPPTTAAAADDDSDVPKHPYLKRKPYQVKFERLDWSGVSSKTDSNMATKTPPPSVPPPPPPTTTTGSSSSSLEQLLSLHGTNQMKLELMHLKQKSELHTIFHHPVLHPPSVIPSLTRAHLVKLQHVPVGHTTTQLQATYASLKVALQESSLDV</sequence>
<proteinExistence type="predicted"/>
<gene>
    <name evidence="3" type="primary">Aste57867_20826</name>
    <name evidence="2" type="ORF">As57867_020758</name>
    <name evidence="3" type="ORF">ASTE57867_20826</name>
</gene>
<feature type="compositionally biased region" description="Polar residues" evidence="1">
    <location>
        <begin position="226"/>
        <end position="240"/>
    </location>
</feature>
<dbReference type="EMBL" id="VJMH01006918">
    <property type="protein sequence ID" value="KAF0687427.1"/>
    <property type="molecule type" value="Genomic_DNA"/>
</dbReference>
<name>A0A485LFW8_9STRA</name>
<feature type="region of interest" description="Disordered" evidence="1">
    <location>
        <begin position="384"/>
        <end position="483"/>
    </location>
</feature>
<organism evidence="3 4">
    <name type="scientific">Aphanomyces stellatus</name>
    <dbReference type="NCBI Taxonomy" id="120398"/>
    <lineage>
        <taxon>Eukaryota</taxon>
        <taxon>Sar</taxon>
        <taxon>Stramenopiles</taxon>
        <taxon>Oomycota</taxon>
        <taxon>Saprolegniomycetes</taxon>
        <taxon>Saprolegniales</taxon>
        <taxon>Verrucalvaceae</taxon>
        <taxon>Aphanomyces</taxon>
    </lineage>
</organism>
<feature type="compositionally biased region" description="Polar residues" evidence="1">
    <location>
        <begin position="497"/>
        <end position="507"/>
    </location>
</feature>
<dbReference type="EMBL" id="CAADRA010006944">
    <property type="protein sequence ID" value="VFT97505.1"/>
    <property type="molecule type" value="Genomic_DNA"/>
</dbReference>
<feature type="compositionally biased region" description="Basic and acidic residues" evidence="1">
    <location>
        <begin position="185"/>
        <end position="195"/>
    </location>
</feature>
<protein>
    <submittedName>
        <fullName evidence="3">Aste57867_20826 protein</fullName>
    </submittedName>
</protein>
<feature type="compositionally biased region" description="Low complexity" evidence="1">
    <location>
        <begin position="448"/>
        <end position="468"/>
    </location>
</feature>
<feature type="compositionally biased region" description="Polar residues" evidence="1">
    <location>
        <begin position="146"/>
        <end position="162"/>
    </location>
</feature>
<keyword evidence="4" id="KW-1185">Reference proteome</keyword>
<feature type="compositionally biased region" description="Low complexity" evidence="1">
    <location>
        <begin position="394"/>
        <end position="411"/>
    </location>
</feature>
<feature type="region of interest" description="Disordered" evidence="1">
    <location>
        <begin position="497"/>
        <end position="533"/>
    </location>
</feature>
<dbReference type="AlphaFoldDB" id="A0A485LFW8"/>
<feature type="compositionally biased region" description="Polar residues" evidence="1">
    <location>
        <begin position="172"/>
        <end position="183"/>
    </location>
</feature>
<feature type="region of interest" description="Disordered" evidence="1">
    <location>
        <begin position="145"/>
        <end position="240"/>
    </location>
</feature>
<accession>A0A485LFW8</accession>
<feature type="compositionally biased region" description="Polar residues" evidence="1">
    <location>
        <begin position="436"/>
        <end position="447"/>
    </location>
</feature>
<reference evidence="3 4" key="1">
    <citation type="submission" date="2019-03" db="EMBL/GenBank/DDBJ databases">
        <authorList>
            <person name="Gaulin E."/>
            <person name="Dumas B."/>
        </authorList>
    </citation>
    <scope>NUCLEOTIDE SEQUENCE [LARGE SCALE GENOMIC DNA]</scope>
    <source>
        <strain evidence="3">CBS 568.67</strain>
    </source>
</reference>
<evidence type="ECO:0000256" key="1">
    <source>
        <dbReference type="SAM" id="MobiDB-lite"/>
    </source>
</evidence>
<evidence type="ECO:0000313" key="2">
    <source>
        <dbReference type="EMBL" id="KAF0687427.1"/>
    </source>
</evidence>
<evidence type="ECO:0000313" key="3">
    <source>
        <dbReference type="EMBL" id="VFT97505.1"/>
    </source>
</evidence>
<reference evidence="2" key="2">
    <citation type="submission" date="2019-06" db="EMBL/GenBank/DDBJ databases">
        <title>Genomics analysis of Aphanomyces spp. identifies a new class of oomycete effector associated with host adaptation.</title>
        <authorList>
            <person name="Gaulin E."/>
        </authorList>
    </citation>
    <scope>NUCLEOTIDE SEQUENCE</scope>
    <source>
        <strain evidence="2">CBS 578.67</strain>
    </source>
</reference>
<feature type="compositionally biased region" description="Pro residues" evidence="1">
    <location>
        <begin position="510"/>
        <end position="522"/>
    </location>
</feature>
<dbReference type="OrthoDB" id="168509at2759"/>
<evidence type="ECO:0000313" key="4">
    <source>
        <dbReference type="Proteomes" id="UP000332933"/>
    </source>
</evidence>
<dbReference type="Proteomes" id="UP000332933">
    <property type="component" value="Unassembled WGS sequence"/>
</dbReference>